<evidence type="ECO:0000256" key="5">
    <source>
        <dbReference type="ARBA" id="ARBA00022692"/>
    </source>
</evidence>
<comment type="subcellular location">
    <subcellularLocation>
        <location evidence="1">Cell inner membrane</location>
        <topology evidence="1">Multi-pass membrane protein</topology>
    </subcellularLocation>
</comment>
<evidence type="ECO:0000256" key="4">
    <source>
        <dbReference type="ARBA" id="ARBA00022519"/>
    </source>
</evidence>
<sequence>MKAVASTFDRTLTSLENALIVATFASITLLAFANVVSRYALHASLSWSNELVVGLAVYLIMIGTSAAIRLNAHPAFSVLQDMSRPVLRKIVVLAIAVAMFAFLLIFLWLGWDMVTSQLDRGRVTPALGLPQWLLSLALPLGAVLSMVRVVQMAVTAIRYNEQSSSQLLPGG</sequence>
<keyword evidence="6 9" id="KW-1133">Transmembrane helix</keyword>
<protein>
    <submittedName>
        <fullName evidence="11">TRAP transporter small permease</fullName>
    </submittedName>
</protein>
<dbReference type="PANTHER" id="PTHR35011:SF2">
    <property type="entry name" value="2,3-DIKETO-L-GULONATE TRAP TRANSPORTER SMALL PERMEASE PROTEIN YIAM"/>
    <property type="match status" value="1"/>
</dbReference>
<keyword evidence="7 9" id="KW-0472">Membrane</keyword>
<keyword evidence="5 9" id="KW-0812">Transmembrane</keyword>
<evidence type="ECO:0000256" key="7">
    <source>
        <dbReference type="ARBA" id="ARBA00023136"/>
    </source>
</evidence>
<feature type="transmembrane region" description="Helical" evidence="9">
    <location>
        <begin position="90"/>
        <end position="111"/>
    </location>
</feature>
<feature type="transmembrane region" description="Helical" evidence="9">
    <location>
        <begin position="18"/>
        <end position="39"/>
    </location>
</feature>
<name>A0ABS8GH35_9MICC</name>
<dbReference type="InterPro" id="IPR055348">
    <property type="entry name" value="DctQ"/>
</dbReference>
<reference evidence="11" key="1">
    <citation type="submission" date="2021-10" db="EMBL/GenBank/DDBJ databases">
        <title>Novel species in genus Arthrobacter.</title>
        <authorList>
            <person name="Liu Y."/>
        </authorList>
    </citation>
    <scope>NUCLEOTIDE SEQUENCE</scope>
    <source>
        <strain evidence="11">Zg-Y786</strain>
    </source>
</reference>
<evidence type="ECO:0000256" key="2">
    <source>
        <dbReference type="ARBA" id="ARBA00022448"/>
    </source>
</evidence>
<gene>
    <name evidence="11" type="ORF">LJ752_07815</name>
</gene>
<dbReference type="EMBL" id="JAJFZQ010000005">
    <property type="protein sequence ID" value="MCC3265949.1"/>
    <property type="molecule type" value="Genomic_DNA"/>
</dbReference>
<accession>A0ABS8GH35</accession>
<dbReference type="RefSeq" id="WP_227890767.1">
    <property type="nucleotide sequence ID" value="NZ_JAJFZQ010000005.1"/>
</dbReference>
<proteinExistence type="inferred from homology"/>
<feature type="domain" description="Tripartite ATP-independent periplasmic transporters DctQ component" evidence="10">
    <location>
        <begin position="27"/>
        <end position="158"/>
    </location>
</feature>
<dbReference type="InterPro" id="IPR007387">
    <property type="entry name" value="TRAP_DctQ"/>
</dbReference>
<evidence type="ECO:0000313" key="12">
    <source>
        <dbReference type="Proteomes" id="UP001139168"/>
    </source>
</evidence>
<evidence type="ECO:0000256" key="9">
    <source>
        <dbReference type="SAM" id="Phobius"/>
    </source>
</evidence>
<keyword evidence="12" id="KW-1185">Reference proteome</keyword>
<evidence type="ECO:0000259" key="10">
    <source>
        <dbReference type="Pfam" id="PF04290"/>
    </source>
</evidence>
<keyword evidence="4" id="KW-0997">Cell inner membrane</keyword>
<feature type="transmembrane region" description="Helical" evidence="9">
    <location>
        <begin position="51"/>
        <end position="70"/>
    </location>
</feature>
<feature type="transmembrane region" description="Helical" evidence="9">
    <location>
        <begin position="131"/>
        <end position="150"/>
    </location>
</feature>
<evidence type="ECO:0000313" key="11">
    <source>
        <dbReference type="EMBL" id="MCC3265949.1"/>
    </source>
</evidence>
<evidence type="ECO:0000256" key="3">
    <source>
        <dbReference type="ARBA" id="ARBA00022475"/>
    </source>
</evidence>
<organism evidence="11 12">
    <name type="scientific">Arthrobacter gengyunqii</name>
    <dbReference type="NCBI Taxonomy" id="2886940"/>
    <lineage>
        <taxon>Bacteria</taxon>
        <taxon>Bacillati</taxon>
        <taxon>Actinomycetota</taxon>
        <taxon>Actinomycetes</taxon>
        <taxon>Micrococcales</taxon>
        <taxon>Micrococcaceae</taxon>
        <taxon>Arthrobacter</taxon>
    </lineage>
</organism>
<comment type="similarity">
    <text evidence="8">Belongs to the TRAP transporter small permease family.</text>
</comment>
<keyword evidence="3" id="KW-1003">Cell membrane</keyword>
<dbReference type="Pfam" id="PF04290">
    <property type="entry name" value="DctQ"/>
    <property type="match status" value="1"/>
</dbReference>
<keyword evidence="2" id="KW-0813">Transport</keyword>
<comment type="caution">
    <text evidence="11">The sequence shown here is derived from an EMBL/GenBank/DDBJ whole genome shotgun (WGS) entry which is preliminary data.</text>
</comment>
<dbReference type="PANTHER" id="PTHR35011">
    <property type="entry name" value="2,3-DIKETO-L-GULONATE TRAP TRANSPORTER SMALL PERMEASE PROTEIN YIAM"/>
    <property type="match status" value="1"/>
</dbReference>
<evidence type="ECO:0000256" key="1">
    <source>
        <dbReference type="ARBA" id="ARBA00004429"/>
    </source>
</evidence>
<dbReference type="Proteomes" id="UP001139168">
    <property type="component" value="Unassembled WGS sequence"/>
</dbReference>
<evidence type="ECO:0000256" key="8">
    <source>
        <dbReference type="ARBA" id="ARBA00038436"/>
    </source>
</evidence>
<evidence type="ECO:0000256" key="6">
    <source>
        <dbReference type="ARBA" id="ARBA00022989"/>
    </source>
</evidence>